<feature type="binding site" evidence="6">
    <location>
        <position position="94"/>
    </location>
    <ligand>
        <name>Mn(2+)</name>
        <dbReference type="ChEBI" id="CHEBI:29035"/>
        <label>2</label>
    </ligand>
</feature>
<protein>
    <recommendedName>
        <fullName evidence="5">N-acetyldiaminopimelate deacetylase</fullName>
        <ecNumber evidence="5">3.5.1.47</ecNumber>
    </recommendedName>
</protein>
<feature type="binding site" evidence="6">
    <location>
        <position position="347"/>
    </location>
    <ligand>
        <name>Mn(2+)</name>
        <dbReference type="ChEBI" id="CHEBI:29035"/>
        <label>2</label>
    </ligand>
</feature>
<dbReference type="SUPFAM" id="SSF53187">
    <property type="entry name" value="Zn-dependent exopeptidases"/>
    <property type="match status" value="1"/>
</dbReference>
<evidence type="ECO:0000313" key="9">
    <source>
        <dbReference type="Proteomes" id="UP000241639"/>
    </source>
</evidence>
<dbReference type="Proteomes" id="UP000241639">
    <property type="component" value="Unassembled WGS sequence"/>
</dbReference>
<dbReference type="GO" id="GO:0019877">
    <property type="term" value="P:diaminopimelate biosynthetic process"/>
    <property type="evidence" value="ECO:0007669"/>
    <property type="project" value="UniProtKB-UniRule"/>
</dbReference>
<keyword evidence="3 5" id="KW-0220">Diaminopimelate biosynthesis</keyword>
<evidence type="ECO:0000256" key="5">
    <source>
        <dbReference type="HAMAP-Rule" id="MF_01692"/>
    </source>
</evidence>
<dbReference type="EMBL" id="PZZP01000001">
    <property type="protein sequence ID" value="PTM59767.1"/>
    <property type="molecule type" value="Genomic_DNA"/>
</dbReference>
<comment type="catalytic activity">
    <reaction evidence="5">
        <text>N-acetyl-(2S,6S)-2,6-diaminopimelate + H2O = (2S,6S)-2,6-diaminopimelate + acetate</text>
        <dbReference type="Rhea" id="RHEA:20405"/>
        <dbReference type="ChEBI" id="CHEBI:15377"/>
        <dbReference type="ChEBI" id="CHEBI:30089"/>
        <dbReference type="ChEBI" id="CHEBI:57609"/>
        <dbReference type="ChEBI" id="CHEBI:58767"/>
        <dbReference type="EC" id="3.5.1.47"/>
    </reaction>
</comment>
<dbReference type="GO" id="GO:0046872">
    <property type="term" value="F:metal ion binding"/>
    <property type="evidence" value="ECO:0007669"/>
    <property type="project" value="UniProtKB-KW"/>
</dbReference>
<feature type="binding site" evidence="6">
    <location>
        <position position="128"/>
    </location>
    <ligand>
        <name>Mn(2+)</name>
        <dbReference type="ChEBI" id="CHEBI:29035"/>
        <label>2</label>
    </ligand>
</feature>
<dbReference type="CDD" id="cd05670">
    <property type="entry name" value="M20_Acy1_YkuR-like"/>
    <property type="match status" value="1"/>
</dbReference>
<dbReference type="OrthoDB" id="9776731at2"/>
<keyword evidence="4 5" id="KW-0457">Lysine biosynthesis</keyword>
<feature type="active site" description="Proton acceptor" evidence="5">
    <location>
        <position position="128"/>
    </location>
</feature>
<evidence type="ECO:0000256" key="1">
    <source>
        <dbReference type="ARBA" id="ARBA00022605"/>
    </source>
</evidence>
<dbReference type="InterPro" id="IPR017439">
    <property type="entry name" value="Amidohydrolase"/>
</dbReference>
<evidence type="ECO:0000313" key="8">
    <source>
        <dbReference type="EMBL" id="PTM59767.1"/>
    </source>
</evidence>
<keyword evidence="6" id="KW-0479">Metal-binding</keyword>
<comment type="caution">
    <text evidence="8">The sequence shown here is derived from an EMBL/GenBank/DDBJ whole genome shotgun (WGS) entry which is preliminary data.</text>
</comment>
<comment type="pathway">
    <text evidence="5">Amino-acid biosynthesis; L-lysine biosynthesis via DAP pathway; LL-2,6-diaminopimelate from (S)-tetrahydrodipicolinate (acetylase route): step 3/3.</text>
</comment>
<dbReference type="Gene3D" id="3.30.70.360">
    <property type="match status" value="1"/>
</dbReference>
<feature type="binding site" evidence="6">
    <location>
        <position position="154"/>
    </location>
    <ligand>
        <name>Mn(2+)</name>
        <dbReference type="ChEBI" id="CHEBI:29035"/>
        <label>2</label>
    </ligand>
</feature>
<dbReference type="HAMAP" id="MF_01692">
    <property type="entry name" value="DapEL"/>
    <property type="match status" value="1"/>
</dbReference>
<dbReference type="SUPFAM" id="SSF55031">
    <property type="entry name" value="Bacterial exopeptidase dimerisation domain"/>
    <property type="match status" value="1"/>
</dbReference>
<dbReference type="Pfam" id="PF01546">
    <property type="entry name" value="Peptidase_M20"/>
    <property type="match status" value="1"/>
</dbReference>
<dbReference type="FunFam" id="3.30.70.360:FF:000001">
    <property type="entry name" value="N-acetyldiaminopimelate deacetylase"/>
    <property type="match status" value="1"/>
</dbReference>
<name>A0A2T4ZD13_9BACL</name>
<dbReference type="RefSeq" id="WP_107727009.1">
    <property type="nucleotide sequence ID" value="NZ_PZZP01000001.1"/>
</dbReference>
<evidence type="ECO:0000256" key="2">
    <source>
        <dbReference type="ARBA" id="ARBA00022801"/>
    </source>
</evidence>
<keyword evidence="9" id="KW-1185">Reference proteome</keyword>
<dbReference type="PANTHER" id="PTHR11014:SF98">
    <property type="entry name" value="N-ACETYLDIAMINOPIMELATE DEACETYLASE"/>
    <property type="match status" value="1"/>
</dbReference>
<accession>A0A2T4ZD13</accession>
<comment type="function">
    <text evidence="5">Catalyzes the conversion of N-acetyl-diaminopimelate to diaminopimelate and acetate.</text>
</comment>
<dbReference type="Gene3D" id="3.40.630.10">
    <property type="entry name" value="Zn peptidases"/>
    <property type="match status" value="1"/>
</dbReference>
<comment type="similarity">
    <text evidence="5">Belongs to the peptidase M20A family. N-acetyldiaminopimelate deacetylase subfamily.</text>
</comment>
<evidence type="ECO:0000256" key="6">
    <source>
        <dbReference type="PIRSR" id="PIRSR005962-1"/>
    </source>
</evidence>
<organism evidence="8 9">
    <name type="scientific">Desmospora activa DSM 45169</name>
    <dbReference type="NCBI Taxonomy" id="1121389"/>
    <lineage>
        <taxon>Bacteria</taxon>
        <taxon>Bacillati</taxon>
        <taxon>Bacillota</taxon>
        <taxon>Bacilli</taxon>
        <taxon>Bacillales</taxon>
        <taxon>Thermoactinomycetaceae</taxon>
        <taxon>Desmospora</taxon>
    </lineage>
</organism>
<dbReference type="InterPro" id="IPR011650">
    <property type="entry name" value="Peptidase_M20_dimer"/>
</dbReference>
<keyword evidence="2 5" id="KW-0378">Hydrolase</keyword>
<evidence type="ECO:0000256" key="3">
    <source>
        <dbReference type="ARBA" id="ARBA00022915"/>
    </source>
</evidence>
<comment type="cofactor">
    <cofactor evidence="6">
        <name>Mn(2+)</name>
        <dbReference type="ChEBI" id="CHEBI:29035"/>
    </cofactor>
    <text evidence="6">The Mn(2+) ion enhances activity.</text>
</comment>
<dbReference type="InterPro" id="IPR023905">
    <property type="entry name" value="AcetylDAP_deacetylase"/>
</dbReference>
<keyword evidence="6" id="KW-0464">Manganese</keyword>
<dbReference type="PANTHER" id="PTHR11014">
    <property type="entry name" value="PEPTIDASE M20 FAMILY MEMBER"/>
    <property type="match status" value="1"/>
</dbReference>
<dbReference type="UniPathway" id="UPA00034">
    <property type="reaction ID" value="UER00024"/>
</dbReference>
<dbReference type="InterPro" id="IPR002933">
    <property type="entry name" value="Peptidase_M20"/>
</dbReference>
<feature type="domain" description="Peptidase M20 dimerisation" evidence="7">
    <location>
        <begin position="180"/>
        <end position="269"/>
    </location>
</feature>
<dbReference type="EC" id="3.5.1.47" evidence="5"/>
<feature type="active site" evidence="5">
    <location>
        <position position="69"/>
    </location>
</feature>
<dbReference type="NCBIfam" id="TIGR01891">
    <property type="entry name" value="amidohydrolases"/>
    <property type="match status" value="1"/>
</dbReference>
<sequence>MNLHPFIGVRRELHQIPEPGFKEEKTQRYLLDFLSKLPQERLAIKTWRTGVLVRIHGRNPRRTLGWRTDIDGLPIEEETGLPFHSHHPGYMHACGHDMHMAIALGIIDALVREPIDDDVVVLFQPAEEGPGGALPMLESDAFRQWKPDELFALHIGPDWPVGTVATRPGILFANTSELFIDLEGIGGHASLPHRSNDMVIAASQLAMQLQTIISRNIDPLDSAILTLGKITIGTKQNIIPGKARLEGTIRTLSMESMEKIKHRVRQLVKGIETGFECKAHIDWGANYCQVENDETLTTAFMEWAQQEGGVHVIHCREAMAGEDFGYFLREIPGFLFWLGVDTEHGLHHPRLEPKEEAIPTAIQLVTKYFRWRGNHAG</sequence>
<feature type="binding site" evidence="6">
    <location>
        <position position="96"/>
    </location>
    <ligand>
        <name>Mn(2+)</name>
        <dbReference type="ChEBI" id="CHEBI:29035"/>
        <label>2</label>
    </ligand>
</feature>
<dbReference type="PIRSF" id="PIRSF005962">
    <property type="entry name" value="Pept_M20D_amidohydro"/>
    <property type="match status" value="1"/>
</dbReference>
<evidence type="ECO:0000259" key="7">
    <source>
        <dbReference type="Pfam" id="PF07687"/>
    </source>
</evidence>
<dbReference type="Pfam" id="PF07687">
    <property type="entry name" value="M20_dimer"/>
    <property type="match status" value="1"/>
</dbReference>
<proteinExistence type="inferred from homology"/>
<reference evidence="8 9" key="1">
    <citation type="submission" date="2018-04" db="EMBL/GenBank/DDBJ databases">
        <title>Genomic Encyclopedia of Archaeal and Bacterial Type Strains, Phase II (KMG-II): from individual species to whole genera.</title>
        <authorList>
            <person name="Goeker M."/>
        </authorList>
    </citation>
    <scope>NUCLEOTIDE SEQUENCE [LARGE SCALE GENOMIC DNA]</scope>
    <source>
        <strain evidence="8 9">DSM 45169</strain>
    </source>
</reference>
<dbReference type="GO" id="GO:0009089">
    <property type="term" value="P:lysine biosynthetic process via diaminopimelate"/>
    <property type="evidence" value="ECO:0007669"/>
    <property type="project" value="UniProtKB-UniRule"/>
</dbReference>
<dbReference type="AlphaFoldDB" id="A0A2T4ZD13"/>
<dbReference type="GO" id="GO:0050118">
    <property type="term" value="F:N-acetyldiaminopimelate deacetylase activity"/>
    <property type="evidence" value="ECO:0007669"/>
    <property type="project" value="UniProtKB-UniRule"/>
</dbReference>
<dbReference type="InterPro" id="IPR036264">
    <property type="entry name" value="Bact_exopeptidase_dim_dom"/>
</dbReference>
<evidence type="ECO:0000256" key="4">
    <source>
        <dbReference type="ARBA" id="ARBA00023154"/>
    </source>
</evidence>
<keyword evidence="1 5" id="KW-0028">Amino-acid biosynthesis</keyword>
<gene>
    <name evidence="8" type="ORF">C8J48_2398</name>
</gene>